<feature type="domain" description="NlpC/P60" evidence="5">
    <location>
        <begin position="174"/>
        <end position="308"/>
    </location>
</feature>
<evidence type="ECO:0000313" key="6">
    <source>
        <dbReference type="EMBL" id="TLQ49274.1"/>
    </source>
</evidence>
<name>A0A5R9EGI0_9LACT</name>
<keyword evidence="4" id="KW-0788">Thiol protease</keyword>
<protein>
    <recommendedName>
        <fullName evidence="5">NlpC/P60 domain-containing protein</fullName>
    </recommendedName>
</protein>
<dbReference type="Gene3D" id="3.90.1720.10">
    <property type="entry name" value="endopeptidase domain like (from Nostoc punctiforme)"/>
    <property type="match status" value="1"/>
</dbReference>
<dbReference type="RefSeq" id="WP_138403556.1">
    <property type="nucleotide sequence ID" value="NZ_VBSP01000002.1"/>
</dbReference>
<evidence type="ECO:0000256" key="2">
    <source>
        <dbReference type="ARBA" id="ARBA00022670"/>
    </source>
</evidence>
<dbReference type="Proteomes" id="UP000306420">
    <property type="component" value="Unassembled WGS sequence"/>
</dbReference>
<gene>
    <name evidence="6" type="ORF">FEZ33_01170</name>
</gene>
<dbReference type="Pfam" id="PF05382">
    <property type="entry name" value="Amidase_5"/>
    <property type="match status" value="1"/>
</dbReference>
<dbReference type="Pfam" id="PF18013">
    <property type="entry name" value="Phage_lysozyme2"/>
    <property type="match status" value="1"/>
</dbReference>
<dbReference type="InterPro" id="IPR008044">
    <property type="entry name" value="Phage_lysin"/>
</dbReference>
<dbReference type="InterPro" id="IPR038765">
    <property type="entry name" value="Papain-like_cys_pep_sf"/>
</dbReference>
<accession>A0A5R9EGI0</accession>
<dbReference type="PROSITE" id="PS51935">
    <property type="entry name" value="NLPC_P60"/>
    <property type="match status" value="1"/>
</dbReference>
<dbReference type="GO" id="GO:0006508">
    <property type="term" value="P:proteolysis"/>
    <property type="evidence" value="ECO:0007669"/>
    <property type="project" value="UniProtKB-KW"/>
</dbReference>
<dbReference type="InterPro" id="IPR041219">
    <property type="entry name" value="Phage_lysozyme2"/>
</dbReference>
<organism evidence="6 7">
    <name type="scientific">Ruoffia tabacinasalis</name>
    <dbReference type="NCBI Taxonomy" id="87458"/>
    <lineage>
        <taxon>Bacteria</taxon>
        <taxon>Bacillati</taxon>
        <taxon>Bacillota</taxon>
        <taxon>Bacilli</taxon>
        <taxon>Lactobacillales</taxon>
        <taxon>Aerococcaceae</taxon>
        <taxon>Ruoffia</taxon>
    </lineage>
</organism>
<evidence type="ECO:0000256" key="3">
    <source>
        <dbReference type="ARBA" id="ARBA00022801"/>
    </source>
</evidence>
<dbReference type="Gene3D" id="1.10.530.10">
    <property type="match status" value="1"/>
</dbReference>
<evidence type="ECO:0000259" key="5">
    <source>
        <dbReference type="PROSITE" id="PS51935"/>
    </source>
</evidence>
<reference evidence="6 7" key="1">
    <citation type="submission" date="2019-05" db="EMBL/GenBank/DDBJ databases">
        <title>The metagenome of a microbial culture collection derived from dairy environment covers the genomic content of the human microbiome.</title>
        <authorList>
            <person name="Roder T."/>
            <person name="Wuthrich D."/>
            <person name="Sattari Z."/>
            <person name="Von Ah U."/>
            <person name="Bar C."/>
            <person name="Ronchi F."/>
            <person name="Macpherson A.J."/>
            <person name="Ganal-Vonarburg S.C."/>
            <person name="Bruggmann R."/>
            <person name="Vergeres G."/>
        </authorList>
    </citation>
    <scope>NUCLEOTIDE SEQUENCE [LARGE SCALE GENOMIC DNA]</scope>
    <source>
        <strain evidence="6 7">FAM 24227</strain>
    </source>
</reference>
<dbReference type="AlphaFoldDB" id="A0A5R9EGI0"/>
<comment type="similarity">
    <text evidence="1">Belongs to the peptidase C40 family.</text>
</comment>
<proteinExistence type="inferred from homology"/>
<dbReference type="InterPro" id="IPR007119">
    <property type="entry name" value="Phage_tail_spike_N"/>
</dbReference>
<comment type="caution">
    <text evidence="6">The sequence shown here is derived from an EMBL/GenBank/DDBJ whole genome shotgun (WGS) entry which is preliminary data.</text>
</comment>
<evidence type="ECO:0000313" key="7">
    <source>
        <dbReference type="Proteomes" id="UP000306420"/>
    </source>
</evidence>
<evidence type="ECO:0000256" key="4">
    <source>
        <dbReference type="ARBA" id="ARBA00022807"/>
    </source>
</evidence>
<dbReference type="OrthoDB" id="2139777at2"/>
<dbReference type="SUPFAM" id="SSF54001">
    <property type="entry name" value="Cysteine proteinases"/>
    <property type="match status" value="1"/>
</dbReference>
<evidence type="ECO:0000256" key="1">
    <source>
        <dbReference type="ARBA" id="ARBA00007074"/>
    </source>
</evidence>
<keyword evidence="3" id="KW-0378">Hydrolase</keyword>
<dbReference type="NCBIfam" id="TIGR01665">
    <property type="entry name" value="put_anti_recept"/>
    <property type="match status" value="1"/>
</dbReference>
<dbReference type="InterPro" id="IPR000064">
    <property type="entry name" value="NLP_P60_dom"/>
</dbReference>
<dbReference type="Pfam" id="PF06605">
    <property type="entry name" value="Prophage_tail"/>
    <property type="match status" value="1"/>
</dbReference>
<sequence>MVVSANRWLNEAEQKENAKYIWDRLRAFGWSEQAVAALLGNTQVESGHNPGIWEGTNPNDANRGFGLVQYTPGSMIIDYARSIGKSPGNMDLQLELIDSDHFGHWIPTESYDFSFATFKTSTQSEVTLADAFLKNFERPANQYQPDRGTHATRWLKEFTGSSDGSSGPVIVENGGQISKAIEWMQARQGKVTYSMKFRNGPNSYDCSSAVFYALQHAGFPIPFVGNTETLYSMEGDLLIPINRNDVRMGDIFVSGNKGGSNNAYGHTGFALNETQAIHCSSRFNGIGVSSNANSTVWAYSGAPVYWYRVAGSNIAGPTADIDEEDKSIYINSVNNGKEYLRHEQLISLFGVNVGEQTFDDVESPNDLMQRGLDWLDSQPLNITSLSLTYADLSLMDSRYKSLKIGDVITVVNEELNINTRMRVESMKINLADMSIQEITLGKQPIRISDWLAQPELLTTFNTIGGIR</sequence>
<keyword evidence="2" id="KW-0645">Protease</keyword>
<dbReference type="EMBL" id="VBSP01000002">
    <property type="protein sequence ID" value="TLQ49274.1"/>
    <property type="molecule type" value="Genomic_DNA"/>
</dbReference>
<dbReference type="InterPro" id="IPR010572">
    <property type="entry name" value="Tail_dom"/>
</dbReference>
<dbReference type="GO" id="GO:0008234">
    <property type="term" value="F:cysteine-type peptidase activity"/>
    <property type="evidence" value="ECO:0007669"/>
    <property type="project" value="UniProtKB-KW"/>
</dbReference>